<dbReference type="AlphaFoldDB" id="A0A0L8GWX4"/>
<evidence type="ECO:0000313" key="1">
    <source>
        <dbReference type="EMBL" id="KOF81546.1"/>
    </source>
</evidence>
<sequence length="67" mass="7517">MHTYPLLHFHLLQNLIPLPLPHSTRNKFYIPIHSLLPLQEGPSPSNVLLLPCEGVLTNCCELSPPPN</sequence>
<protein>
    <submittedName>
        <fullName evidence="1">Uncharacterized protein</fullName>
    </submittedName>
</protein>
<accession>A0A0L8GWX4</accession>
<name>A0A0L8GWX4_OCTBM</name>
<proteinExistence type="predicted"/>
<reference evidence="1" key="1">
    <citation type="submission" date="2015-07" db="EMBL/GenBank/DDBJ databases">
        <title>MeaNS - Measles Nucleotide Surveillance Program.</title>
        <authorList>
            <person name="Tran T."/>
            <person name="Druce J."/>
        </authorList>
    </citation>
    <scope>NUCLEOTIDE SEQUENCE</scope>
    <source>
        <strain evidence="1">UCB-OBI-ISO-001</strain>
        <tissue evidence="1">Gonad</tissue>
    </source>
</reference>
<gene>
    <name evidence="1" type="ORF">OCBIM_22026397mg</name>
</gene>
<organism evidence="1">
    <name type="scientific">Octopus bimaculoides</name>
    <name type="common">California two-spotted octopus</name>
    <dbReference type="NCBI Taxonomy" id="37653"/>
    <lineage>
        <taxon>Eukaryota</taxon>
        <taxon>Metazoa</taxon>
        <taxon>Spiralia</taxon>
        <taxon>Lophotrochozoa</taxon>
        <taxon>Mollusca</taxon>
        <taxon>Cephalopoda</taxon>
        <taxon>Coleoidea</taxon>
        <taxon>Octopodiformes</taxon>
        <taxon>Octopoda</taxon>
        <taxon>Incirrata</taxon>
        <taxon>Octopodidae</taxon>
        <taxon>Octopus</taxon>
    </lineage>
</organism>
<dbReference type="EMBL" id="KQ420036">
    <property type="protein sequence ID" value="KOF81546.1"/>
    <property type="molecule type" value="Genomic_DNA"/>
</dbReference>